<organism evidence="2 3">
    <name type="scientific">Prescottella equi ATCC 33707</name>
    <dbReference type="NCBI Taxonomy" id="525370"/>
    <lineage>
        <taxon>Bacteria</taxon>
        <taxon>Bacillati</taxon>
        <taxon>Actinomycetota</taxon>
        <taxon>Actinomycetes</taxon>
        <taxon>Mycobacteriales</taxon>
        <taxon>Nocardiaceae</taxon>
        <taxon>Prescottella</taxon>
    </lineage>
</organism>
<dbReference type="EMBL" id="ADNW02000008">
    <property type="protein sequence ID" value="EGD24655.1"/>
    <property type="molecule type" value="Genomic_DNA"/>
</dbReference>
<evidence type="ECO:0000313" key="2">
    <source>
        <dbReference type="EMBL" id="EGD24655.1"/>
    </source>
</evidence>
<evidence type="ECO:0000256" key="1">
    <source>
        <dbReference type="SAM" id="MobiDB-lite"/>
    </source>
</evidence>
<keyword evidence="3" id="KW-1185">Reference proteome</keyword>
<protein>
    <submittedName>
        <fullName evidence="2">Uncharacterized protein</fullName>
    </submittedName>
</protein>
<dbReference type="RefSeq" id="WP_005513014.1">
    <property type="nucleotide sequence ID" value="NZ_CM001149.1"/>
</dbReference>
<accession>E9T072</accession>
<proteinExistence type="predicted"/>
<gene>
    <name evidence="2" type="ORF">HMPREF0724_11773</name>
</gene>
<sequence length="67" mass="6745">MKIKHAAHRRNSMIGTVEDLPEDEAYRLIQAGFAVAADAAPVGAPASAPAPAGDAAPKATPVKPAKG</sequence>
<dbReference type="AlphaFoldDB" id="E9T072"/>
<dbReference type="HOGENOM" id="CLU_2809614_0_0_11"/>
<dbReference type="Proteomes" id="UP000004245">
    <property type="component" value="Unassembled WGS sequence"/>
</dbReference>
<comment type="caution">
    <text evidence="2">The sequence shown here is derived from an EMBL/GenBank/DDBJ whole genome shotgun (WGS) entry which is preliminary data.</text>
</comment>
<reference evidence="2" key="1">
    <citation type="submission" date="2011-01" db="EMBL/GenBank/DDBJ databases">
        <authorList>
            <person name="Muzny D."/>
            <person name="Qin X."/>
            <person name="Buhay C."/>
            <person name="Dugan-Rocha S."/>
            <person name="Ding Y."/>
            <person name="Chen G."/>
            <person name="Hawes A."/>
            <person name="Holder M."/>
            <person name="Jhangiani S."/>
            <person name="Johnson A."/>
            <person name="Khan Z."/>
            <person name="Li Z."/>
            <person name="Liu W."/>
            <person name="Liu X."/>
            <person name="Perez L."/>
            <person name="Shen H."/>
            <person name="Wang Q."/>
            <person name="Watt J."/>
            <person name="Xi L."/>
            <person name="Xin Y."/>
            <person name="Zhou J."/>
            <person name="Deng J."/>
            <person name="Jiang H."/>
            <person name="Liu Y."/>
            <person name="Qu J."/>
            <person name="Song X.-Z."/>
            <person name="Zhang L."/>
            <person name="Villasana D."/>
            <person name="Johnson A."/>
            <person name="Liu J."/>
            <person name="Liyanage D."/>
            <person name="Lorensuhewa L."/>
            <person name="Robinson T."/>
            <person name="Song A."/>
            <person name="Song B.-B."/>
            <person name="Dinh H."/>
            <person name="Thornton R."/>
            <person name="Coyle M."/>
            <person name="Francisco L."/>
            <person name="Jackson L."/>
            <person name="Javaid M."/>
            <person name="Korchina V."/>
            <person name="Kovar C."/>
            <person name="Mata R."/>
            <person name="Mathew T."/>
            <person name="Ngo R."/>
            <person name="Nguyen L."/>
            <person name="Nguyen N."/>
            <person name="Okwuonu G."/>
            <person name="Ongeri F."/>
            <person name="Pham C."/>
            <person name="Simmons D."/>
            <person name="Wilczek-Boney K."/>
            <person name="Hale W."/>
            <person name="Jakkamsetti A."/>
            <person name="Pham P."/>
            <person name="Ruth R."/>
            <person name="San Lucas F."/>
            <person name="Warren J."/>
            <person name="Zhang J."/>
            <person name="Zhao Z."/>
            <person name="Zhou C."/>
            <person name="Zhu D."/>
            <person name="Lee S."/>
            <person name="Bess C."/>
            <person name="Blankenburg K."/>
            <person name="Forbes L."/>
            <person name="Fu Q."/>
            <person name="Gubbala S."/>
            <person name="Hirani K."/>
            <person name="Jayaseelan J.C."/>
            <person name="Lara F."/>
            <person name="Munidasa M."/>
            <person name="Palculict T."/>
            <person name="Patil S."/>
            <person name="Pu L.-L."/>
            <person name="Saada N."/>
            <person name="Tang L."/>
            <person name="Weissenberger G."/>
            <person name="Zhu Y."/>
            <person name="Hemphill L."/>
            <person name="Shang Y."/>
            <person name="Youmans B."/>
            <person name="Ayvaz T."/>
            <person name="Ross M."/>
            <person name="Santibanez J."/>
            <person name="Aqrawi P."/>
            <person name="Gross S."/>
            <person name="Joshi V."/>
            <person name="Fowler G."/>
            <person name="Nazareth L."/>
            <person name="Reid J."/>
            <person name="Worley K."/>
            <person name="Petrosino J."/>
            <person name="Highlander S."/>
            <person name="Gibbs R."/>
        </authorList>
    </citation>
    <scope>NUCLEOTIDE SEQUENCE [LARGE SCALE GENOMIC DNA]</scope>
    <source>
        <strain evidence="2">ATCC 33707</strain>
    </source>
</reference>
<name>E9T072_RHOHA</name>
<evidence type="ECO:0000313" key="3">
    <source>
        <dbReference type="Proteomes" id="UP000004245"/>
    </source>
</evidence>
<feature type="region of interest" description="Disordered" evidence="1">
    <location>
        <begin position="42"/>
        <end position="67"/>
    </location>
</feature>